<gene>
    <name evidence="1" type="ORF">EJ04DRAFT_554958</name>
</gene>
<evidence type="ECO:0000313" key="2">
    <source>
        <dbReference type="Proteomes" id="UP000799444"/>
    </source>
</evidence>
<reference evidence="1" key="1">
    <citation type="journal article" date="2020" name="Stud. Mycol.">
        <title>101 Dothideomycetes genomes: a test case for predicting lifestyles and emergence of pathogens.</title>
        <authorList>
            <person name="Haridas S."/>
            <person name="Albert R."/>
            <person name="Binder M."/>
            <person name="Bloem J."/>
            <person name="Labutti K."/>
            <person name="Salamov A."/>
            <person name="Andreopoulos B."/>
            <person name="Baker S."/>
            <person name="Barry K."/>
            <person name="Bills G."/>
            <person name="Bluhm B."/>
            <person name="Cannon C."/>
            <person name="Castanera R."/>
            <person name="Culley D."/>
            <person name="Daum C."/>
            <person name="Ezra D."/>
            <person name="Gonzalez J."/>
            <person name="Henrissat B."/>
            <person name="Kuo A."/>
            <person name="Liang C."/>
            <person name="Lipzen A."/>
            <person name="Lutzoni F."/>
            <person name="Magnuson J."/>
            <person name="Mondo S."/>
            <person name="Nolan M."/>
            <person name="Ohm R."/>
            <person name="Pangilinan J."/>
            <person name="Park H.-J."/>
            <person name="Ramirez L."/>
            <person name="Alfaro M."/>
            <person name="Sun H."/>
            <person name="Tritt A."/>
            <person name="Yoshinaga Y."/>
            <person name="Zwiers L.-H."/>
            <person name="Turgeon B."/>
            <person name="Goodwin S."/>
            <person name="Spatafora J."/>
            <person name="Crous P."/>
            <person name="Grigoriev I."/>
        </authorList>
    </citation>
    <scope>NUCLEOTIDE SEQUENCE</scope>
    <source>
        <strain evidence="1">CBS 125425</strain>
    </source>
</reference>
<dbReference type="EMBL" id="ML996202">
    <property type="protein sequence ID" value="KAF2731134.1"/>
    <property type="molecule type" value="Genomic_DNA"/>
</dbReference>
<proteinExistence type="predicted"/>
<dbReference type="AlphaFoldDB" id="A0A9P4QU54"/>
<organism evidence="1 2">
    <name type="scientific">Polyplosphaeria fusca</name>
    <dbReference type="NCBI Taxonomy" id="682080"/>
    <lineage>
        <taxon>Eukaryota</taxon>
        <taxon>Fungi</taxon>
        <taxon>Dikarya</taxon>
        <taxon>Ascomycota</taxon>
        <taxon>Pezizomycotina</taxon>
        <taxon>Dothideomycetes</taxon>
        <taxon>Pleosporomycetidae</taxon>
        <taxon>Pleosporales</taxon>
        <taxon>Tetraplosphaeriaceae</taxon>
        <taxon>Polyplosphaeria</taxon>
    </lineage>
</organism>
<comment type="caution">
    <text evidence="1">The sequence shown here is derived from an EMBL/GenBank/DDBJ whole genome shotgun (WGS) entry which is preliminary data.</text>
</comment>
<protein>
    <submittedName>
        <fullName evidence="1">Uncharacterized protein</fullName>
    </submittedName>
</protein>
<accession>A0A9P4QU54</accession>
<evidence type="ECO:0000313" key="1">
    <source>
        <dbReference type="EMBL" id="KAF2731134.1"/>
    </source>
</evidence>
<dbReference type="Proteomes" id="UP000799444">
    <property type="component" value="Unassembled WGS sequence"/>
</dbReference>
<name>A0A9P4QU54_9PLEO</name>
<sequence length="136" mass="14772">MSAYCAVLDEDGGVLEYIWSGTGVSTRIPIPSSSSLPRPHDLPSGYPSRSYGPFGALGSAYTPAYDVQPATKLPPEIQEADGGSKARRFIKSRTDSIDVERLGPRCRRIVAAHRSHFFSTGPTGRVFKMLWAERAG</sequence>
<keyword evidence="2" id="KW-1185">Reference proteome</keyword>
<dbReference type="OrthoDB" id="3559580at2759"/>